<dbReference type="RefSeq" id="WP_349657515.1">
    <property type="nucleotide sequence ID" value="NZ_CP144460.1"/>
</dbReference>
<reference evidence="1" key="1">
    <citation type="submission" date="2024-02" db="EMBL/GenBank/DDBJ databases">
        <title>Complete genome sequence of Xanthomonas sp. 10-10.</title>
        <authorList>
            <person name="Biessy A."/>
            <person name="Ciotola M."/>
            <person name="Cadieux M."/>
            <person name="Soufiane B."/>
            <person name="Laforest M."/>
            <person name="Filion M."/>
        </authorList>
    </citation>
    <scope>NUCLEOTIDE SEQUENCE</scope>
    <source>
        <strain evidence="1">10-10</strain>
    </source>
</reference>
<proteinExistence type="predicted"/>
<accession>A0AAU7PD67</accession>
<protein>
    <submittedName>
        <fullName evidence="1">Uncharacterized protein</fullName>
    </submittedName>
</protein>
<organism evidence="1">
    <name type="scientific">Xanthomonas sp. 10-10</name>
    <dbReference type="NCBI Taxonomy" id="3115848"/>
    <lineage>
        <taxon>Bacteria</taxon>
        <taxon>Pseudomonadati</taxon>
        <taxon>Pseudomonadota</taxon>
        <taxon>Gammaproteobacteria</taxon>
        <taxon>Lysobacterales</taxon>
        <taxon>Lysobacteraceae</taxon>
        <taxon>Xanthomonas</taxon>
    </lineage>
</organism>
<evidence type="ECO:0000313" key="1">
    <source>
        <dbReference type="EMBL" id="XBS39755.1"/>
    </source>
</evidence>
<dbReference type="AlphaFoldDB" id="A0AAU7PD67"/>
<name>A0AAU7PD67_9XANT</name>
<gene>
    <name evidence="1" type="ORF">VZ068_09785</name>
</gene>
<sequence>MDRKYEFILSFGTPGVRSVCTDDPAWDRVVAGVDSVFTGGGRASLNVHASVGPIRAVIMEGVKGVYRLLLRVNSDDPRFEILKWWDESGSNFENDPVSYLDQKWDPRGWMVDTEIAKKLMRDFFEKGNIDNILNFKSAWDVDFSFKNQV</sequence>
<dbReference type="EMBL" id="CP144460">
    <property type="protein sequence ID" value="XBS39755.1"/>
    <property type="molecule type" value="Genomic_DNA"/>
</dbReference>
<dbReference type="Pfam" id="PF21852">
    <property type="entry name" value="DUF6911"/>
    <property type="match status" value="1"/>
</dbReference>
<dbReference type="InterPro" id="IPR054205">
    <property type="entry name" value="DUF6911"/>
</dbReference>